<sequence>MNRTEIRHSLKTGNLREAAKLGAAIAWKYDNALRTLIRFDGTKMTPEQIRQLRELINSGGLSPFQIDYHQNGQVAKIQADPNNVQDCEFALEAHKIVVEAQAKQVEAPTTQNTPKDSPATLKGLIEDYIKVKSTPNRLGQYDKGWDQEEKRKERASAARVLLDLLGNHPISGVNKMMVERSWDDLKTLPPNWKKSPKWRGKSIEQIIEEQIKAQEKYAQQKAKLPTSAQRDALNQDDFVKYLSPKTLENYQWNWSALFQWAAEHDYVPRNFAESLKVGEIYFIHGRSSYTKDQLKQIFECEHYGTRTADDPAKYWVPLLLLYSGARLNEMCQLLVEDIIQDENIWSIRILEEVVTRKRLKSKQSRRVIPIHSKLIELGFLEYVEKRKKRKDVKLFPSLDTGDEKHNKYLGNWYGRFLSVVGVKERGLDAHSFRHTAVSVWLNNEVNEIYAASICGHGYNTKEDKKNDPQTFSMYGDPPIPSVLKKYVEMLEFGIKHQKYRGTLDHKVRIPRGKSLNTRGSEEVENIESASI</sequence>
<dbReference type="InterPro" id="IPR050090">
    <property type="entry name" value="Tyrosine_recombinase_XerCD"/>
</dbReference>
<keyword evidence="3" id="KW-0238">DNA-binding</keyword>
<dbReference type="AlphaFoldDB" id="A0A935JVN9"/>
<dbReference type="EMBL" id="JADJMS010000003">
    <property type="protein sequence ID" value="MBK7413875.1"/>
    <property type="molecule type" value="Genomic_DNA"/>
</dbReference>
<dbReference type="Proteomes" id="UP000739411">
    <property type="component" value="Unassembled WGS sequence"/>
</dbReference>
<proteinExistence type="inferred from homology"/>
<keyword evidence="4" id="KW-0233">DNA recombination</keyword>
<dbReference type="InterPro" id="IPR013762">
    <property type="entry name" value="Integrase-like_cat_sf"/>
</dbReference>
<gene>
    <name evidence="6" type="ORF">IPJ38_00815</name>
</gene>
<evidence type="ECO:0000256" key="4">
    <source>
        <dbReference type="ARBA" id="ARBA00023172"/>
    </source>
</evidence>
<evidence type="ECO:0000259" key="5">
    <source>
        <dbReference type="PROSITE" id="PS51898"/>
    </source>
</evidence>
<dbReference type="PANTHER" id="PTHR30349:SF41">
    <property type="entry name" value="INTEGRASE_RECOMBINASE PROTEIN MJ0367-RELATED"/>
    <property type="match status" value="1"/>
</dbReference>
<dbReference type="GO" id="GO:0003677">
    <property type="term" value="F:DNA binding"/>
    <property type="evidence" value="ECO:0007669"/>
    <property type="project" value="UniProtKB-KW"/>
</dbReference>
<reference evidence="6 7" key="1">
    <citation type="submission" date="2020-10" db="EMBL/GenBank/DDBJ databases">
        <title>Connecting structure to function with the recovery of over 1000 high-quality activated sludge metagenome-assembled genomes encoding full-length rRNA genes using long-read sequencing.</title>
        <authorList>
            <person name="Singleton C.M."/>
            <person name="Petriglieri F."/>
            <person name="Kristensen J.M."/>
            <person name="Kirkegaard R.H."/>
            <person name="Michaelsen T.Y."/>
            <person name="Andersen M.H."/>
            <person name="Karst S.M."/>
            <person name="Dueholm M.S."/>
            <person name="Nielsen P.H."/>
            <person name="Albertsen M."/>
        </authorList>
    </citation>
    <scope>NUCLEOTIDE SEQUENCE [LARGE SCALE GENOMIC DNA]</scope>
    <source>
        <strain evidence="6">EsbW_18-Q3-R4-48_BATAC.463</strain>
    </source>
</reference>
<dbReference type="PANTHER" id="PTHR30349">
    <property type="entry name" value="PHAGE INTEGRASE-RELATED"/>
    <property type="match status" value="1"/>
</dbReference>
<dbReference type="InterPro" id="IPR010998">
    <property type="entry name" value="Integrase_recombinase_N"/>
</dbReference>
<keyword evidence="2" id="KW-0229">DNA integration</keyword>
<dbReference type="GO" id="GO:0006310">
    <property type="term" value="P:DNA recombination"/>
    <property type="evidence" value="ECO:0007669"/>
    <property type="project" value="UniProtKB-KW"/>
</dbReference>
<dbReference type="GO" id="GO:0015074">
    <property type="term" value="P:DNA integration"/>
    <property type="evidence" value="ECO:0007669"/>
    <property type="project" value="UniProtKB-KW"/>
</dbReference>
<dbReference type="PROSITE" id="PS51898">
    <property type="entry name" value="TYR_RECOMBINASE"/>
    <property type="match status" value="1"/>
</dbReference>
<dbReference type="Pfam" id="PF00589">
    <property type="entry name" value="Phage_integrase"/>
    <property type="match status" value="1"/>
</dbReference>
<evidence type="ECO:0000313" key="6">
    <source>
        <dbReference type="EMBL" id="MBK7413875.1"/>
    </source>
</evidence>
<dbReference type="InterPro" id="IPR002104">
    <property type="entry name" value="Integrase_catalytic"/>
</dbReference>
<comment type="caution">
    <text evidence="6">The sequence shown here is derived from an EMBL/GenBank/DDBJ whole genome shotgun (WGS) entry which is preliminary data.</text>
</comment>
<protein>
    <submittedName>
        <fullName evidence="6">Site-specific integrase</fullName>
    </submittedName>
</protein>
<dbReference type="CDD" id="cd01184">
    <property type="entry name" value="INT_C_like_1"/>
    <property type="match status" value="1"/>
</dbReference>
<dbReference type="Gene3D" id="1.10.150.130">
    <property type="match status" value="1"/>
</dbReference>
<evidence type="ECO:0000256" key="3">
    <source>
        <dbReference type="ARBA" id="ARBA00023125"/>
    </source>
</evidence>
<feature type="domain" description="Tyr recombinase" evidence="5">
    <location>
        <begin position="284"/>
        <end position="488"/>
    </location>
</feature>
<dbReference type="SUPFAM" id="SSF56349">
    <property type="entry name" value="DNA breaking-rejoining enzymes"/>
    <property type="match status" value="1"/>
</dbReference>
<evidence type="ECO:0000313" key="7">
    <source>
        <dbReference type="Proteomes" id="UP000739411"/>
    </source>
</evidence>
<dbReference type="InterPro" id="IPR011010">
    <property type="entry name" value="DNA_brk_join_enz"/>
</dbReference>
<organism evidence="6 7">
    <name type="scientific">Candidatus Dechloromonas phosphorivorans</name>
    <dbReference type="NCBI Taxonomy" id="2899244"/>
    <lineage>
        <taxon>Bacteria</taxon>
        <taxon>Pseudomonadati</taxon>
        <taxon>Pseudomonadota</taxon>
        <taxon>Betaproteobacteria</taxon>
        <taxon>Rhodocyclales</taxon>
        <taxon>Azonexaceae</taxon>
        <taxon>Dechloromonas</taxon>
    </lineage>
</organism>
<accession>A0A935JVN9</accession>
<dbReference type="Gene3D" id="1.10.443.10">
    <property type="entry name" value="Intergrase catalytic core"/>
    <property type="match status" value="1"/>
</dbReference>
<comment type="similarity">
    <text evidence="1">Belongs to the 'phage' integrase family.</text>
</comment>
<evidence type="ECO:0000256" key="2">
    <source>
        <dbReference type="ARBA" id="ARBA00022908"/>
    </source>
</evidence>
<evidence type="ECO:0000256" key="1">
    <source>
        <dbReference type="ARBA" id="ARBA00008857"/>
    </source>
</evidence>
<name>A0A935JVN9_9RHOO</name>